<sequence>MGVSKLIAAFSLLSLAAFSNAAPQPRALAKRADVVPFEVTLTEEDYSPIGGAGRPTIMINGTFPGPELRAKVGDQVEFLVHNELSEATAIHFHGIVQQDTAWSDGVPGLTQSPIEPGESYLYKWTADASGVYFYHAHFRGQIQDGLYGAIVIAPADDAEKPFHLISNDSAVVKQAEEADLNIVPVFVSDYNRHTSKEFYEYQTLANVDIACADAIIVNGKGSQYCLSREEITAYTNPKVANLLAAVDPPQLTDKGCLPGNLPATQGNFTFNLAAIPDDVYSTCVGSEGALEIIEVDPAKGFAALTFINPGGYEILKFTIDAHKFWVYGADGGYVTPQLVDQVVVNNGDRYSILVPLDQNPADYSIRIANNGLNQVISGFAVMSYKGSFGAASEDPNALAKINFAGANLTQLVSFNDNKAAPYPASVPAPSADVTYIFNIKKLGQPFAAYDWTLSGVNAFNASMEEVEPLIYQDPSDIPTTDLHIKTTMGQWVDLIVRTQGPLAQPHPMHKHSNKAYVLGKGTGPWNWTSVAEAAEVLPAGTFNFVNPPFRDSYTTIPAEQNSTWMALRYEVVNPGPFLFHCHMQTHMSGGMALAFLDGVDQWPELPEEYANGGNGIGNSSTPMKLKKKKRTHPVS</sequence>
<proteinExistence type="inferred from homology"/>
<dbReference type="PANTHER" id="PTHR11709">
    <property type="entry name" value="MULTI-COPPER OXIDASE"/>
    <property type="match status" value="1"/>
</dbReference>
<dbReference type="CDD" id="cd13850">
    <property type="entry name" value="CuRO_1_Abr2_like"/>
    <property type="match status" value="1"/>
</dbReference>
<dbReference type="CDD" id="cd13876">
    <property type="entry name" value="CuRO_2_Abr2_like"/>
    <property type="match status" value="1"/>
</dbReference>
<feature type="chain" id="PRO_5019134110" description="Laccase-1" evidence="8">
    <location>
        <begin position="22"/>
        <end position="635"/>
    </location>
</feature>
<accession>A0A438N2W1</accession>
<keyword evidence="4" id="KW-0560">Oxidoreductase</keyword>
<evidence type="ECO:0000256" key="5">
    <source>
        <dbReference type="ARBA" id="ARBA00023008"/>
    </source>
</evidence>
<evidence type="ECO:0008006" key="14">
    <source>
        <dbReference type="Google" id="ProtNLM"/>
    </source>
</evidence>
<keyword evidence="5" id="KW-0186">Copper</keyword>
<evidence type="ECO:0000256" key="7">
    <source>
        <dbReference type="SAM" id="MobiDB-lite"/>
    </source>
</evidence>
<feature type="region of interest" description="Disordered" evidence="7">
    <location>
        <begin position="610"/>
        <end position="635"/>
    </location>
</feature>
<protein>
    <recommendedName>
        <fullName evidence="14">Laccase-1</fullName>
    </recommendedName>
</protein>
<dbReference type="SUPFAM" id="SSF49503">
    <property type="entry name" value="Cupredoxins"/>
    <property type="match status" value="3"/>
</dbReference>
<dbReference type="AlphaFoldDB" id="A0A438N2W1"/>
<evidence type="ECO:0000256" key="4">
    <source>
        <dbReference type="ARBA" id="ARBA00023002"/>
    </source>
</evidence>
<dbReference type="GO" id="GO:0016491">
    <property type="term" value="F:oxidoreductase activity"/>
    <property type="evidence" value="ECO:0007669"/>
    <property type="project" value="UniProtKB-KW"/>
</dbReference>
<evidence type="ECO:0000313" key="12">
    <source>
        <dbReference type="EMBL" id="RVX70071.1"/>
    </source>
</evidence>
<dbReference type="EMBL" id="NAJM01000025">
    <property type="protein sequence ID" value="RVX70071.1"/>
    <property type="molecule type" value="Genomic_DNA"/>
</dbReference>
<dbReference type="InterPro" id="IPR008972">
    <property type="entry name" value="Cupredoxin"/>
</dbReference>
<evidence type="ECO:0000256" key="6">
    <source>
        <dbReference type="ARBA" id="ARBA00023180"/>
    </source>
</evidence>
<dbReference type="Proteomes" id="UP000288859">
    <property type="component" value="Unassembled WGS sequence"/>
</dbReference>
<dbReference type="GO" id="GO:0005507">
    <property type="term" value="F:copper ion binding"/>
    <property type="evidence" value="ECO:0007669"/>
    <property type="project" value="InterPro"/>
</dbReference>
<feature type="domain" description="Plastocyanin-like" evidence="9">
    <location>
        <begin position="183"/>
        <end position="386"/>
    </location>
</feature>
<evidence type="ECO:0000256" key="3">
    <source>
        <dbReference type="ARBA" id="ARBA00022729"/>
    </source>
</evidence>
<keyword evidence="2" id="KW-0479">Metal-binding</keyword>
<dbReference type="Pfam" id="PF00394">
    <property type="entry name" value="Cu-oxidase"/>
    <property type="match status" value="1"/>
</dbReference>
<evidence type="ECO:0000313" key="13">
    <source>
        <dbReference type="Proteomes" id="UP000288859"/>
    </source>
</evidence>
<dbReference type="InterPro" id="IPR002355">
    <property type="entry name" value="Cu_oxidase_Cu_BS"/>
</dbReference>
<dbReference type="OrthoDB" id="2121828at2759"/>
<dbReference type="InterPro" id="IPR033138">
    <property type="entry name" value="Cu_oxidase_CS"/>
</dbReference>
<evidence type="ECO:0000259" key="10">
    <source>
        <dbReference type="Pfam" id="PF07731"/>
    </source>
</evidence>
<dbReference type="VEuPathDB" id="FungiDB:PV10_08892"/>
<keyword evidence="3 8" id="KW-0732">Signal</keyword>
<dbReference type="CDD" id="cd13898">
    <property type="entry name" value="CuRO_3_Abr2_like"/>
    <property type="match status" value="1"/>
</dbReference>
<dbReference type="PROSITE" id="PS00080">
    <property type="entry name" value="MULTICOPPER_OXIDASE2"/>
    <property type="match status" value="1"/>
</dbReference>
<name>A0A438N2W1_EXOME</name>
<dbReference type="Pfam" id="PF07731">
    <property type="entry name" value="Cu-oxidase_2"/>
    <property type="match status" value="1"/>
</dbReference>
<dbReference type="PROSITE" id="PS00079">
    <property type="entry name" value="MULTICOPPER_OXIDASE1"/>
    <property type="match status" value="1"/>
</dbReference>
<dbReference type="InterPro" id="IPR045087">
    <property type="entry name" value="Cu-oxidase_fam"/>
</dbReference>
<organism evidence="12 13">
    <name type="scientific">Exophiala mesophila</name>
    <name type="common">Black yeast-like fungus</name>
    <dbReference type="NCBI Taxonomy" id="212818"/>
    <lineage>
        <taxon>Eukaryota</taxon>
        <taxon>Fungi</taxon>
        <taxon>Dikarya</taxon>
        <taxon>Ascomycota</taxon>
        <taxon>Pezizomycotina</taxon>
        <taxon>Eurotiomycetes</taxon>
        <taxon>Chaetothyriomycetidae</taxon>
        <taxon>Chaetothyriales</taxon>
        <taxon>Herpotrichiellaceae</taxon>
        <taxon>Exophiala</taxon>
    </lineage>
</organism>
<dbReference type="PANTHER" id="PTHR11709:SF488">
    <property type="entry name" value="LACCASE-RELATED"/>
    <property type="match status" value="1"/>
</dbReference>
<evidence type="ECO:0000259" key="11">
    <source>
        <dbReference type="Pfam" id="PF07732"/>
    </source>
</evidence>
<gene>
    <name evidence="12" type="ORF">B0A52_06243</name>
</gene>
<dbReference type="Pfam" id="PF07732">
    <property type="entry name" value="Cu-oxidase_3"/>
    <property type="match status" value="1"/>
</dbReference>
<dbReference type="FunFam" id="2.60.40.420:FF:000036">
    <property type="entry name" value="L-ascorbate oxidase"/>
    <property type="match status" value="1"/>
</dbReference>
<comment type="caution">
    <text evidence="12">The sequence shown here is derived from an EMBL/GenBank/DDBJ whole genome shotgun (WGS) entry which is preliminary data.</text>
</comment>
<dbReference type="InterPro" id="IPR001117">
    <property type="entry name" value="Cu-oxidase_2nd"/>
</dbReference>
<evidence type="ECO:0000256" key="1">
    <source>
        <dbReference type="ARBA" id="ARBA00010609"/>
    </source>
</evidence>
<evidence type="ECO:0000256" key="8">
    <source>
        <dbReference type="SAM" id="SignalP"/>
    </source>
</evidence>
<feature type="signal peptide" evidence="8">
    <location>
        <begin position="1"/>
        <end position="21"/>
    </location>
</feature>
<evidence type="ECO:0000256" key="2">
    <source>
        <dbReference type="ARBA" id="ARBA00022723"/>
    </source>
</evidence>
<keyword evidence="6" id="KW-0325">Glycoprotein</keyword>
<feature type="domain" description="Plastocyanin-like" evidence="10">
    <location>
        <begin position="473"/>
        <end position="598"/>
    </location>
</feature>
<dbReference type="InterPro" id="IPR011706">
    <property type="entry name" value="Cu-oxidase_C"/>
</dbReference>
<comment type="similarity">
    <text evidence="1">Belongs to the multicopper oxidase family.</text>
</comment>
<dbReference type="InterPro" id="IPR011707">
    <property type="entry name" value="Cu-oxidase-like_N"/>
</dbReference>
<feature type="domain" description="Plastocyanin-like" evidence="11">
    <location>
        <begin position="42"/>
        <end position="155"/>
    </location>
</feature>
<reference evidence="12 13" key="1">
    <citation type="submission" date="2017-03" db="EMBL/GenBank/DDBJ databases">
        <title>Genomes of endolithic fungi from Antarctica.</title>
        <authorList>
            <person name="Coleine C."/>
            <person name="Masonjones S."/>
            <person name="Stajich J.E."/>
        </authorList>
    </citation>
    <scope>NUCLEOTIDE SEQUENCE [LARGE SCALE GENOMIC DNA]</scope>
    <source>
        <strain evidence="12 13">CCFEE 6314</strain>
    </source>
</reference>
<dbReference type="Gene3D" id="2.60.40.420">
    <property type="entry name" value="Cupredoxins - blue copper proteins"/>
    <property type="match status" value="3"/>
</dbReference>
<feature type="compositionally biased region" description="Basic residues" evidence="7">
    <location>
        <begin position="624"/>
        <end position="635"/>
    </location>
</feature>
<evidence type="ECO:0000259" key="9">
    <source>
        <dbReference type="Pfam" id="PF00394"/>
    </source>
</evidence>